<keyword evidence="3" id="KW-1185">Reference proteome</keyword>
<gene>
    <name evidence="2" type="ORF">OB919_07865</name>
</gene>
<evidence type="ECO:0000256" key="1">
    <source>
        <dbReference type="SAM" id="Phobius"/>
    </source>
</evidence>
<name>A0AAP2Z7X4_9EURY</name>
<accession>A0AAP2Z7X4</accession>
<dbReference type="Proteomes" id="UP001321047">
    <property type="component" value="Unassembled WGS sequence"/>
</dbReference>
<comment type="caution">
    <text evidence="2">The sequence shown here is derived from an EMBL/GenBank/DDBJ whole genome shotgun (WGS) entry which is preliminary data.</text>
</comment>
<dbReference type="AlphaFoldDB" id="A0AAP2Z7X4"/>
<reference evidence="2 3" key="1">
    <citation type="submission" date="2022-09" db="EMBL/GenBank/DDBJ databases">
        <title>Enrichment on poylsaccharides allowed isolation of novel metabolic and taxonomic groups of Haloarchaea.</title>
        <authorList>
            <person name="Sorokin D.Y."/>
            <person name="Elcheninov A.G."/>
            <person name="Khizhniak T.V."/>
            <person name="Kolganova T.V."/>
            <person name="Kublanov I.V."/>
        </authorList>
    </citation>
    <scope>NUCLEOTIDE SEQUENCE [LARGE SCALE GENOMIC DNA]</scope>
    <source>
        <strain evidence="2 3">AArc-curdl1</strain>
    </source>
</reference>
<proteinExistence type="predicted"/>
<organism evidence="2 3">
    <name type="scientific">Natronosalvus hydrolyticus</name>
    <dbReference type="NCBI Taxonomy" id="2979988"/>
    <lineage>
        <taxon>Archaea</taxon>
        <taxon>Methanobacteriati</taxon>
        <taxon>Methanobacteriota</taxon>
        <taxon>Stenosarchaea group</taxon>
        <taxon>Halobacteria</taxon>
        <taxon>Halobacteriales</taxon>
        <taxon>Natrialbaceae</taxon>
        <taxon>Natronosalvus</taxon>
    </lineage>
</organism>
<protein>
    <submittedName>
        <fullName evidence="2">Uncharacterized protein</fullName>
    </submittedName>
</protein>
<evidence type="ECO:0000313" key="2">
    <source>
        <dbReference type="EMBL" id="MCU4751898.1"/>
    </source>
</evidence>
<feature type="transmembrane region" description="Helical" evidence="1">
    <location>
        <begin position="75"/>
        <end position="94"/>
    </location>
</feature>
<keyword evidence="1" id="KW-1133">Transmembrane helix</keyword>
<feature type="transmembrane region" description="Helical" evidence="1">
    <location>
        <begin position="9"/>
        <end position="30"/>
    </location>
</feature>
<dbReference type="EMBL" id="JAOPJZ010000004">
    <property type="protein sequence ID" value="MCU4751898.1"/>
    <property type="molecule type" value="Genomic_DNA"/>
</dbReference>
<feature type="transmembrane region" description="Helical" evidence="1">
    <location>
        <begin position="100"/>
        <end position="121"/>
    </location>
</feature>
<keyword evidence="1" id="KW-0472">Membrane</keyword>
<sequence length="131" mass="14620">MDKDSLPQWAWLLLALMAAAVFANAIALGLGISEDWQVAVVVTAMSPVLIYVGVWYEKERQHYWEQSRAKIVGDLLFLLTGAAIGSGIAIALTLDLIGNRILRDIIAMIGGFLTGWLLFWWRNPSLYRLTD</sequence>
<evidence type="ECO:0000313" key="3">
    <source>
        <dbReference type="Proteomes" id="UP001321047"/>
    </source>
</evidence>
<keyword evidence="1" id="KW-0812">Transmembrane</keyword>
<feature type="transmembrane region" description="Helical" evidence="1">
    <location>
        <begin position="36"/>
        <end position="54"/>
    </location>
</feature>
<dbReference type="RefSeq" id="WP_342808140.1">
    <property type="nucleotide sequence ID" value="NZ_JAOPJZ010000004.1"/>
</dbReference>